<accession>Q3SKQ8</accession>
<evidence type="ECO:0000259" key="4">
    <source>
        <dbReference type="SMART" id="SM00965"/>
    </source>
</evidence>
<sequence>MMKTLLLAAPLALAGCAATLTGQDTRQAIRDDVAQAAQAKPVAPPALSDDEARAALMPPIKLERPKVAAPAEPRFDLAVSGAPAQEVFLAIVSGTPYSMLVHPEVAGSVSANLKNVTVPEALSAIRELYGYEYTIEGRRVMVHPLTPQTRIFKVNYLAGTRAGASDTRVISGSVSAASGNGNGASAGGSGSSNQQSLETSKISTAVNSDFWGELKLALDAIVGESGKVILSPQSGVVVVKTPPRTMREVERFLKATALAVERQVMLEAKIIEVRLSDGFQTGINWAALHEGRHKYSSGADAGNFNLVTGAASGSLGSVLGSGLPAASGTSGGIFGLAFQTKSFAALINFLETQGAVHVLSSPRIAALNNQKAVLKVGTDDFFVTNVSTTSNTGGAGTTTTPSVTLQPFFSGIALDVTPQIDERGRITLHVRPSVSVVTEKIKNIDAGAAGSLTLPLASSAVSETDSVVQVEDGRIVAIGGMMKQSFDDSANRVPAIGRVPLLGYFFGNTARSASKSELVILIKPTVIDSQEDWQADAEATRARLEKLERQAANP</sequence>
<dbReference type="InterPro" id="IPR013358">
    <property type="entry name" value="Pilus_biogenesis_MshL"/>
</dbReference>
<dbReference type="PANTHER" id="PTHR30332">
    <property type="entry name" value="PROBABLE GENERAL SECRETION PATHWAY PROTEIN D"/>
    <property type="match status" value="1"/>
</dbReference>
<keyword evidence="1" id="KW-0813">Transport</keyword>
<dbReference type="EMBL" id="CP000116">
    <property type="protein sequence ID" value="AAZ96717.1"/>
    <property type="molecule type" value="Genomic_DNA"/>
</dbReference>
<dbReference type="Pfam" id="PF07655">
    <property type="entry name" value="Secretin_N_2"/>
    <property type="match status" value="1"/>
</dbReference>
<dbReference type="KEGG" id="tbd:Tbd_0764"/>
<dbReference type="InterPro" id="IPR001775">
    <property type="entry name" value="GspD/PilQ"/>
</dbReference>
<dbReference type="HOGENOM" id="CLU_006756_3_1_4"/>
<dbReference type="RefSeq" id="WP_011311276.1">
    <property type="nucleotide sequence ID" value="NC_007404.1"/>
</dbReference>
<protein>
    <submittedName>
        <fullName evidence="5">General secretion pathway protein D</fullName>
    </submittedName>
</protein>
<dbReference type="GO" id="GO:0019867">
    <property type="term" value="C:outer membrane"/>
    <property type="evidence" value="ECO:0007669"/>
    <property type="project" value="InterPro"/>
</dbReference>
<dbReference type="InterPro" id="IPR011662">
    <property type="entry name" value="Secretin/TonB_short_N"/>
</dbReference>
<dbReference type="GO" id="GO:0009306">
    <property type="term" value="P:protein secretion"/>
    <property type="evidence" value="ECO:0007669"/>
    <property type="project" value="InterPro"/>
</dbReference>
<evidence type="ECO:0000256" key="2">
    <source>
        <dbReference type="ARBA" id="ARBA00023136"/>
    </source>
</evidence>
<organism evidence="5 6">
    <name type="scientific">Thiobacillus denitrificans (strain ATCC 25259 / T1)</name>
    <dbReference type="NCBI Taxonomy" id="292415"/>
    <lineage>
        <taxon>Bacteria</taxon>
        <taxon>Pseudomonadati</taxon>
        <taxon>Pseudomonadota</taxon>
        <taxon>Betaproteobacteria</taxon>
        <taxon>Nitrosomonadales</taxon>
        <taxon>Thiobacillaceae</taxon>
        <taxon>Thiobacillus</taxon>
    </lineage>
</organism>
<dbReference type="eggNOG" id="COG1450">
    <property type="taxonomic scope" value="Bacteria"/>
</dbReference>
<dbReference type="OrthoDB" id="9779724at2"/>
<name>Q3SKQ8_THIDA</name>
<evidence type="ECO:0000256" key="1">
    <source>
        <dbReference type="ARBA" id="ARBA00022448"/>
    </source>
</evidence>
<dbReference type="PROSITE" id="PS51257">
    <property type="entry name" value="PROKAR_LIPOPROTEIN"/>
    <property type="match status" value="1"/>
</dbReference>
<keyword evidence="2" id="KW-0472">Membrane</keyword>
<dbReference type="Gene3D" id="3.30.1370.130">
    <property type="match status" value="1"/>
</dbReference>
<evidence type="ECO:0000313" key="6">
    <source>
        <dbReference type="Proteomes" id="UP000008291"/>
    </source>
</evidence>
<proteinExistence type="predicted"/>
<dbReference type="AlphaFoldDB" id="Q3SKQ8"/>
<dbReference type="NCBIfam" id="TIGR02519">
    <property type="entry name" value="pilus_MshL"/>
    <property type="match status" value="1"/>
</dbReference>
<evidence type="ECO:0000256" key="3">
    <source>
        <dbReference type="ARBA" id="ARBA00023237"/>
    </source>
</evidence>
<dbReference type="PRINTS" id="PR00811">
    <property type="entry name" value="BCTERIALGSPD"/>
</dbReference>
<dbReference type="Pfam" id="PF07660">
    <property type="entry name" value="STN"/>
    <property type="match status" value="1"/>
</dbReference>
<gene>
    <name evidence="5" type="ordered locus">Tbd_0764</name>
</gene>
<dbReference type="Pfam" id="PF00263">
    <property type="entry name" value="Secretin"/>
    <property type="match status" value="1"/>
</dbReference>
<reference evidence="5 6" key="1">
    <citation type="journal article" date="2006" name="J. Bacteriol.">
        <title>The genome sequence of the obligately chemolithoautotrophic, facultatively anaerobic bacterium Thiobacillus denitrificans.</title>
        <authorList>
            <person name="Beller H.R."/>
            <person name="Chain P.S."/>
            <person name="Letain T.E."/>
            <person name="Chakicherla A."/>
            <person name="Larimer F.W."/>
            <person name="Richardson P.M."/>
            <person name="Coleman M.A."/>
            <person name="Wood A.P."/>
            <person name="Kelly D.P."/>
        </authorList>
    </citation>
    <scope>NUCLEOTIDE SEQUENCE [LARGE SCALE GENOMIC DNA]</scope>
    <source>
        <strain evidence="5 6">ATCC 25259</strain>
    </source>
</reference>
<dbReference type="Proteomes" id="UP000008291">
    <property type="component" value="Chromosome"/>
</dbReference>
<dbReference type="GO" id="GO:0015627">
    <property type="term" value="C:type II protein secretion system complex"/>
    <property type="evidence" value="ECO:0007669"/>
    <property type="project" value="TreeGrafter"/>
</dbReference>
<dbReference type="GO" id="GO:0009297">
    <property type="term" value="P:pilus assembly"/>
    <property type="evidence" value="ECO:0007669"/>
    <property type="project" value="InterPro"/>
</dbReference>
<dbReference type="InterPro" id="IPR011514">
    <property type="entry name" value="Secretin_N_2"/>
</dbReference>
<feature type="domain" description="Secretin/TonB short N-terminal" evidence="4">
    <location>
        <begin position="97"/>
        <end position="145"/>
    </location>
</feature>
<evidence type="ECO:0000313" key="5">
    <source>
        <dbReference type="EMBL" id="AAZ96717.1"/>
    </source>
</evidence>
<dbReference type="InterPro" id="IPR004846">
    <property type="entry name" value="T2SS/T3SS_dom"/>
</dbReference>
<dbReference type="STRING" id="292415.Tbd_0764"/>
<dbReference type="SMART" id="SM00965">
    <property type="entry name" value="STN"/>
    <property type="match status" value="1"/>
</dbReference>
<dbReference type="InterPro" id="IPR050810">
    <property type="entry name" value="Bact_Secretion_Sys_Channel"/>
</dbReference>
<keyword evidence="6" id="KW-1185">Reference proteome</keyword>
<dbReference type="PANTHER" id="PTHR30332:SF17">
    <property type="entry name" value="TYPE IV PILIATION SYSTEM PROTEIN DR_0774-RELATED"/>
    <property type="match status" value="1"/>
</dbReference>
<keyword evidence="3" id="KW-0998">Cell outer membrane</keyword>